<dbReference type="InterPro" id="IPR050055">
    <property type="entry name" value="EF-Tu_GTPase"/>
</dbReference>
<dbReference type="OrthoDB" id="9803139at2"/>
<dbReference type="InterPro" id="IPR004535">
    <property type="entry name" value="Transl_elong_SelB"/>
</dbReference>
<dbReference type="GO" id="GO:0005829">
    <property type="term" value="C:cytosol"/>
    <property type="evidence" value="ECO:0007669"/>
    <property type="project" value="TreeGrafter"/>
</dbReference>
<dbReference type="GO" id="GO:0003924">
    <property type="term" value="F:GTPase activity"/>
    <property type="evidence" value="ECO:0007669"/>
    <property type="project" value="InterPro"/>
</dbReference>
<dbReference type="STRING" id="239498.AXK60_19475"/>
<evidence type="ECO:0000256" key="4">
    <source>
        <dbReference type="ARBA" id="ARBA00022917"/>
    </source>
</evidence>
<dbReference type="EMBL" id="LSRF01000058">
    <property type="protein sequence ID" value="KXP03936.1"/>
    <property type="molecule type" value="Genomic_DNA"/>
</dbReference>
<keyword evidence="5" id="KW-0547">Nucleotide-binding</keyword>
<comment type="subcellular location">
    <subcellularLocation>
        <location evidence="1">Cytoplasm</location>
    </subcellularLocation>
</comment>
<comment type="caution">
    <text evidence="10">The sequence shown here is derived from an EMBL/GenBank/DDBJ whole genome shotgun (WGS) entry which is preliminary data.</text>
</comment>
<dbReference type="Gene3D" id="2.40.30.10">
    <property type="entry name" value="Translation factors"/>
    <property type="match status" value="1"/>
</dbReference>
<dbReference type="Gene3D" id="1.10.10.10">
    <property type="entry name" value="Winged helix-like DNA-binding domain superfamily/Winged helix DNA-binding domain"/>
    <property type="match status" value="1"/>
</dbReference>
<evidence type="ECO:0000256" key="3">
    <source>
        <dbReference type="ARBA" id="ARBA00022490"/>
    </source>
</evidence>
<dbReference type="SUPFAM" id="SSF50447">
    <property type="entry name" value="Translation proteins"/>
    <property type="match status" value="1"/>
</dbReference>
<dbReference type="GO" id="GO:0001514">
    <property type="term" value="P:selenocysteine incorporation"/>
    <property type="evidence" value="ECO:0007669"/>
    <property type="project" value="InterPro"/>
</dbReference>
<evidence type="ECO:0000313" key="10">
    <source>
        <dbReference type="EMBL" id="KXP03936.1"/>
    </source>
</evidence>
<evidence type="ECO:0000313" key="9">
    <source>
        <dbReference type="EMBL" id="KXO88952.1"/>
    </source>
</evidence>
<dbReference type="Pfam" id="PF09107">
    <property type="entry name" value="WHD_3rd_SelB"/>
    <property type="match status" value="1"/>
</dbReference>
<dbReference type="GO" id="GO:0003746">
    <property type="term" value="F:translation elongation factor activity"/>
    <property type="evidence" value="ECO:0007669"/>
    <property type="project" value="UniProtKB-KW"/>
</dbReference>
<name>A0A138A0H9_9ACTN</name>
<evidence type="ECO:0000256" key="7">
    <source>
        <dbReference type="ARBA" id="ARBA00031615"/>
    </source>
</evidence>
<keyword evidence="5" id="KW-0342">GTP-binding</keyword>
<keyword evidence="10" id="KW-0251">Elongation factor</keyword>
<dbReference type="EMBL" id="LSRE01000050">
    <property type="protein sequence ID" value="KXO88952.1"/>
    <property type="molecule type" value="Genomic_DNA"/>
</dbReference>
<dbReference type="SUPFAM" id="SSF46785">
    <property type="entry name" value="Winged helix' DNA-binding domain"/>
    <property type="match status" value="1"/>
</dbReference>
<dbReference type="InterPro" id="IPR036390">
    <property type="entry name" value="WH_DNA-bd_sf"/>
</dbReference>
<keyword evidence="12" id="KW-1185">Reference proteome</keyword>
<dbReference type="Pfam" id="PF03144">
    <property type="entry name" value="GTP_EFTU_D2"/>
    <property type="match status" value="1"/>
</dbReference>
<comment type="function">
    <text evidence="6">Translation factor necessary for the incorporation of selenocysteine into proteins. It probably replaces EF-Tu for the insertion of selenocysteine directed by the UGA codon. SelB binds GTP and GDP.</text>
</comment>
<dbReference type="InterPro" id="IPR015191">
    <property type="entry name" value="SelB_WHD4"/>
</dbReference>
<dbReference type="Proteomes" id="UP000070409">
    <property type="component" value="Unassembled WGS sequence"/>
</dbReference>
<evidence type="ECO:0000313" key="11">
    <source>
        <dbReference type="Proteomes" id="UP000070258"/>
    </source>
</evidence>
<dbReference type="PANTHER" id="PTHR43721:SF22">
    <property type="entry name" value="ELONGATION FACTOR TU, MITOCHONDRIAL"/>
    <property type="match status" value="1"/>
</dbReference>
<reference evidence="9 12" key="2">
    <citation type="submission" date="2016-02" db="EMBL/GenBank/DDBJ databases">
        <authorList>
            <person name="Teng J.L."/>
            <person name="Tang Y."/>
            <person name="Huang Y."/>
            <person name="Guo F."/>
            <person name="Wei W."/>
            <person name="Chen J.H."/>
            <person name="Wong S.Y."/>
            <person name="Lau S.K."/>
            <person name="Woo P.C."/>
        </authorList>
    </citation>
    <scope>NUCLEOTIDE SEQUENCE [LARGE SCALE GENOMIC DNA]</scope>
    <source>
        <strain evidence="9 12">JCM 13375</strain>
    </source>
</reference>
<evidence type="ECO:0000256" key="2">
    <source>
        <dbReference type="ARBA" id="ARBA00015953"/>
    </source>
</evidence>
<dbReference type="Gene3D" id="3.40.50.300">
    <property type="entry name" value="P-loop containing nucleotide triphosphate hydrolases"/>
    <property type="match status" value="1"/>
</dbReference>
<dbReference type="Pfam" id="PF00009">
    <property type="entry name" value="GTP_EFTU"/>
    <property type="match status" value="1"/>
</dbReference>
<dbReference type="Pfam" id="PF25461">
    <property type="entry name" value="Beta-barrel_SelB"/>
    <property type="match status" value="1"/>
</dbReference>
<dbReference type="InterPro" id="IPR036388">
    <property type="entry name" value="WH-like_DNA-bd_sf"/>
</dbReference>
<dbReference type="PROSITE" id="PS51722">
    <property type="entry name" value="G_TR_2"/>
    <property type="match status" value="1"/>
</dbReference>
<reference evidence="10" key="1">
    <citation type="submission" date="2016-02" db="EMBL/GenBank/DDBJ databases">
        <authorList>
            <person name="Teng J.L."/>
            <person name="Yang Y."/>
            <person name="Huang Y."/>
            <person name="Guo F."/>
            <person name="Wei W."/>
            <person name="Chen J.H."/>
            <person name="Wong S.Y."/>
            <person name="Lau S.K."/>
            <person name="Woo P.C."/>
        </authorList>
    </citation>
    <scope>NUCLEOTIDE SEQUENCE</scope>
    <source>
        <strain evidence="10">JCM 15929</strain>
    </source>
</reference>
<dbReference type="InterPro" id="IPR000795">
    <property type="entry name" value="T_Tr_GTP-bd_dom"/>
</dbReference>
<accession>A0A138A0H9</accession>
<proteinExistence type="predicted"/>
<evidence type="ECO:0000259" key="8">
    <source>
        <dbReference type="PROSITE" id="PS51722"/>
    </source>
</evidence>
<evidence type="ECO:0000256" key="5">
    <source>
        <dbReference type="ARBA" id="ARBA00023134"/>
    </source>
</evidence>
<gene>
    <name evidence="10" type="ORF">AXK60_19475</name>
    <name evidence="9" type="ORF">AXK61_09920</name>
</gene>
<evidence type="ECO:0000256" key="1">
    <source>
        <dbReference type="ARBA" id="ARBA00004496"/>
    </source>
</evidence>
<keyword evidence="4" id="KW-0648">Protein biosynthesis</keyword>
<evidence type="ECO:0000313" key="12">
    <source>
        <dbReference type="Proteomes" id="UP000070409"/>
    </source>
</evidence>
<dbReference type="GO" id="GO:0003723">
    <property type="term" value="F:RNA binding"/>
    <property type="evidence" value="ECO:0007669"/>
    <property type="project" value="InterPro"/>
</dbReference>
<organism evidence="10 11">
    <name type="scientific">Tsukamurella pseudospumae</name>
    <dbReference type="NCBI Taxonomy" id="239498"/>
    <lineage>
        <taxon>Bacteria</taxon>
        <taxon>Bacillati</taxon>
        <taxon>Actinomycetota</taxon>
        <taxon>Actinomycetes</taxon>
        <taxon>Mycobacteriales</taxon>
        <taxon>Tsukamurellaceae</taxon>
        <taxon>Tsukamurella</taxon>
    </lineage>
</organism>
<protein>
    <recommendedName>
        <fullName evidence="2">Selenocysteine-specific elongation factor</fullName>
    </recommendedName>
    <alternativeName>
        <fullName evidence="7">SelB translation factor</fullName>
    </alternativeName>
</protein>
<dbReference type="Gene3D" id="1.10.10.2770">
    <property type="match status" value="1"/>
</dbReference>
<sequence>MRAGGLRCGRCRCRSAGAGVYVVATAGHVDHGKSTLVRALTGIEPDRWAEEQRRGLTIDLGFAWTALPSGQETAFVDVPGHERFLGNMLAGLGPVPVVCFVVAADEGWSAQSDDHRDAVAALGIRHGLVVITKADRAPDRVDAVREQARARLAGTGLADAPTVAVSAVTGEGLDVLRSALDGVLAGVPTPDPAARVRIWIDRAFSVVGAGTVVTGTLAAGTVRVGDDFELAGTGGSRRVAVRGLQRHGATRDEVGPVSRIAVNLRGVAVEDISRGDALLAPGLWPVTDVVDVRLALTDAEARVPEWLTVHAGTAAVPARVRPFDGEHARLTLARPLPLVLGDTVVLRDPGAKRIVGGATVLDADPPALLRRGDGARRAGALAGRGSDGDLLAEVARRGAVRRDRLVDLGYGTEVPDGVRVAGDWWIHEAALDAWQARLRGAVADLHERDPLAAGLSLGAAREALALPDPSLLPTVLDGAGLENEAGRLALPGHRADLGPAERAVAEVERRLTASPFVAPEADDLAALRLGARELAAAERAGRLLRIADGVVLSPRAPALAMRELAGLPQPFTTSEARRALGTSRRVAVPLLEHLDAKGWTRRIDAGHREVAR</sequence>
<evidence type="ECO:0000256" key="6">
    <source>
        <dbReference type="ARBA" id="ARBA00025526"/>
    </source>
</evidence>
<dbReference type="NCBIfam" id="TIGR00475">
    <property type="entry name" value="selB"/>
    <property type="match status" value="1"/>
</dbReference>
<dbReference type="PANTHER" id="PTHR43721">
    <property type="entry name" value="ELONGATION FACTOR TU-RELATED"/>
    <property type="match status" value="1"/>
</dbReference>
<dbReference type="GO" id="GO:0005525">
    <property type="term" value="F:GTP binding"/>
    <property type="evidence" value="ECO:0007669"/>
    <property type="project" value="UniProtKB-KW"/>
</dbReference>
<keyword evidence="3" id="KW-0963">Cytoplasm</keyword>
<feature type="domain" description="Tr-type G" evidence="8">
    <location>
        <begin position="18"/>
        <end position="189"/>
    </location>
</feature>
<dbReference type="InterPro" id="IPR004161">
    <property type="entry name" value="EFTu-like_2"/>
</dbReference>
<reference evidence="11" key="3">
    <citation type="submission" date="2016-02" db="EMBL/GenBank/DDBJ databases">
        <authorList>
            <person name="Wen L."/>
            <person name="He K."/>
            <person name="Yang H."/>
        </authorList>
    </citation>
    <scope>NUCLEOTIDE SEQUENCE [LARGE SCALE GENOMIC DNA]</scope>
    <source>
        <strain evidence="11">JCM 15929</strain>
    </source>
</reference>
<dbReference type="AlphaFoldDB" id="A0A138A0H9"/>
<dbReference type="Proteomes" id="UP000070258">
    <property type="component" value="Unassembled WGS sequence"/>
</dbReference>
<dbReference type="InterPro" id="IPR009000">
    <property type="entry name" value="Transl_B-barrel_sf"/>
</dbReference>
<dbReference type="InterPro" id="IPR057335">
    <property type="entry name" value="Beta-barrel_SelB"/>
</dbReference>
<dbReference type="SUPFAM" id="SSF52540">
    <property type="entry name" value="P-loop containing nucleoside triphosphate hydrolases"/>
    <property type="match status" value="1"/>
</dbReference>
<dbReference type="CDD" id="cd04171">
    <property type="entry name" value="SelB"/>
    <property type="match status" value="1"/>
</dbReference>
<dbReference type="InterPro" id="IPR027417">
    <property type="entry name" value="P-loop_NTPase"/>
</dbReference>